<sequence length="135" mass="15678">MAEKEAQRASTEVNSKPRFELPTRVYKGIMMMVNEVEQIEMMDTRPDDIWVCTHPRSGTTLTQEMSYLIETLDFETANNVYLDDRFPMIDILDDRLPFYRSKAGVWKDLLTPDAVKKIDLMVQELEGTGLVLRDN</sequence>
<name>A0ABY7DCA7_MYAAR</name>
<evidence type="ECO:0000313" key="2">
    <source>
        <dbReference type="EMBL" id="WAQ93718.1"/>
    </source>
</evidence>
<protein>
    <recommendedName>
        <fullName evidence="1">Sulfotransferase domain-containing protein</fullName>
    </recommendedName>
</protein>
<proteinExistence type="predicted"/>
<dbReference type="Pfam" id="PF00685">
    <property type="entry name" value="Sulfotransfer_1"/>
    <property type="match status" value="1"/>
</dbReference>
<dbReference type="Proteomes" id="UP001164746">
    <property type="component" value="Chromosome 1"/>
</dbReference>
<dbReference type="SUPFAM" id="SSF52540">
    <property type="entry name" value="P-loop containing nucleoside triphosphate hydrolases"/>
    <property type="match status" value="1"/>
</dbReference>
<dbReference type="Gene3D" id="3.40.50.300">
    <property type="entry name" value="P-loop containing nucleotide triphosphate hydrolases"/>
    <property type="match status" value="1"/>
</dbReference>
<reference evidence="2" key="1">
    <citation type="submission" date="2022-11" db="EMBL/GenBank/DDBJ databases">
        <title>Centuries of genome instability and evolution in soft-shell clam transmissible cancer (bioRxiv).</title>
        <authorList>
            <person name="Hart S.F.M."/>
            <person name="Yonemitsu M.A."/>
            <person name="Giersch R.M."/>
            <person name="Beal B.F."/>
            <person name="Arriagada G."/>
            <person name="Davis B.W."/>
            <person name="Ostrander E.A."/>
            <person name="Goff S.P."/>
            <person name="Metzger M.J."/>
        </authorList>
    </citation>
    <scope>NUCLEOTIDE SEQUENCE</scope>
    <source>
        <strain evidence="2">MELC-2E11</strain>
        <tissue evidence="2">Siphon/mantle</tissue>
    </source>
</reference>
<dbReference type="InterPro" id="IPR027417">
    <property type="entry name" value="P-loop_NTPase"/>
</dbReference>
<dbReference type="InterPro" id="IPR000863">
    <property type="entry name" value="Sulfotransferase_dom"/>
</dbReference>
<organism evidence="2 3">
    <name type="scientific">Mya arenaria</name>
    <name type="common">Soft-shell clam</name>
    <dbReference type="NCBI Taxonomy" id="6604"/>
    <lineage>
        <taxon>Eukaryota</taxon>
        <taxon>Metazoa</taxon>
        <taxon>Spiralia</taxon>
        <taxon>Lophotrochozoa</taxon>
        <taxon>Mollusca</taxon>
        <taxon>Bivalvia</taxon>
        <taxon>Autobranchia</taxon>
        <taxon>Heteroconchia</taxon>
        <taxon>Euheterodonta</taxon>
        <taxon>Imparidentia</taxon>
        <taxon>Neoheterodontei</taxon>
        <taxon>Myida</taxon>
        <taxon>Myoidea</taxon>
        <taxon>Myidae</taxon>
        <taxon>Mya</taxon>
    </lineage>
</organism>
<feature type="domain" description="Sulfotransferase" evidence="1">
    <location>
        <begin position="46"/>
        <end position="91"/>
    </location>
</feature>
<accession>A0ABY7DCA7</accession>
<evidence type="ECO:0000259" key="1">
    <source>
        <dbReference type="Pfam" id="PF00685"/>
    </source>
</evidence>
<keyword evidence="3" id="KW-1185">Reference proteome</keyword>
<evidence type="ECO:0000313" key="3">
    <source>
        <dbReference type="Proteomes" id="UP001164746"/>
    </source>
</evidence>
<dbReference type="EMBL" id="CP111012">
    <property type="protein sequence ID" value="WAQ93718.1"/>
    <property type="molecule type" value="Genomic_DNA"/>
</dbReference>
<gene>
    <name evidence="2" type="ORF">MAR_006189</name>
</gene>